<dbReference type="Pfam" id="PF00534">
    <property type="entry name" value="Glycos_transf_1"/>
    <property type="match status" value="1"/>
</dbReference>
<name>A0A0A0JI05_9MICO</name>
<dbReference type="GO" id="GO:1901137">
    <property type="term" value="P:carbohydrate derivative biosynthetic process"/>
    <property type="evidence" value="ECO:0007669"/>
    <property type="project" value="UniProtKB-ARBA"/>
</dbReference>
<keyword evidence="2" id="KW-0328">Glycosyltransferase</keyword>
<evidence type="ECO:0000259" key="6">
    <source>
        <dbReference type="Pfam" id="PF00534"/>
    </source>
</evidence>
<dbReference type="Pfam" id="PF13524">
    <property type="entry name" value="Glyco_trans_1_2"/>
    <property type="match status" value="1"/>
</dbReference>
<dbReference type="SUPFAM" id="SSF53756">
    <property type="entry name" value="UDP-Glycosyltransferase/glycogen phosphorylase"/>
    <property type="match status" value="2"/>
</dbReference>
<evidence type="ECO:0000259" key="7">
    <source>
        <dbReference type="Pfam" id="PF13524"/>
    </source>
</evidence>
<dbReference type="STRING" id="1385521.N803_06350"/>
<dbReference type="InterPro" id="IPR001296">
    <property type="entry name" value="Glyco_trans_1"/>
</dbReference>
<dbReference type="PANTHER" id="PTHR45947:SF3">
    <property type="entry name" value="SULFOQUINOVOSYL TRANSFERASE SQD2"/>
    <property type="match status" value="1"/>
</dbReference>
<dbReference type="eggNOG" id="COG0438">
    <property type="taxonomic scope" value="Bacteria"/>
</dbReference>
<dbReference type="InterPro" id="IPR028098">
    <property type="entry name" value="Glyco_trans_4-like_N"/>
</dbReference>
<gene>
    <name evidence="9" type="ORF">N803_06350</name>
</gene>
<evidence type="ECO:0000256" key="2">
    <source>
        <dbReference type="ARBA" id="ARBA00022676"/>
    </source>
</evidence>
<keyword evidence="4" id="KW-0175">Coiled coil</keyword>
<feature type="region of interest" description="Disordered" evidence="5">
    <location>
        <begin position="110"/>
        <end position="158"/>
    </location>
</feature>
<evidence type="ECO:0000313" key="10">
    <source>
        <dbReference type="Proteomes" id="UP000030011"/>
    </source>
</evidence>
<keyword evidence="3" id="KW-0808">Transferase</keyword>
<feature type="compositionally biased region" description="Polar residues" evidence="5">
    <location>
        <begin position="128"/>
        <end position="141"/>
    </location>
</feature>
<keyword evidence="10" id="KW-1185">Reference proteome</keyword>
<organism evidence="9 10">
    <name type="scientific">Knoellia subterranea KCTC 19937</name>
    <dbReference type="NCBI Taxonomy" id="1385521"/>
    <lineage>
        <taxon>Bacteria</taxon>
        <taxon>Bacillati</taxon>
        <taxon>Actinomycetota</taxon>
        <taxon>Actinomycetes</taxon>
        <taxon>Micrococcales</taxon>
        <taxon>Intrasporangiaceae</taxon>
        <taxon>Knoellia</taxon>
    </lineage>
</organism>
<proteinExistence type="predicted"/>
<feature type="domain" description="Glycosyl transferase family 1" evidence="6">
    <location>
        <begin position="465"/>
        <end position="633"/>
    </location>
</feature>
<evidence type="ECO:0000256" key="4">
    <source>
        <dbReference type="SAM" id="Coils"/>
    </source>
</evidence>
<feature type="domain" description="Spore protein YkvP/CgeB glycosyl transferase-like" evidence="7">
    <location>
        <begin position="876"/>
        <end position="981"/>
    </location>
</feature>
<reference evidence="9 10" key="1">
    <citation type="submission" date="2013-08" db="EMBL/GenBank/DDBJ databases">
        <title>The genome sequence of Knoellia subterranea.</title>
        <authorList>
            <person name="Zhu W."/>
            <person name="Wang G."/>
        </authorList>
    </citation>
    <scope>NUCLEOTIDE SEQUENCE [LARGE SCALE GENOMIC DNA]</scope>
    <source>
        <strain evidence="9 10">KCTC 19937</strain>
    </source>
</reference>
<dbReference type="EMBL" id="AVPK01000017">
    <property type="protein sequence ID" value="KGN35687.1"/>
    <property type="molecule type" value="Genomic_DNA"/>
</dbReference>
<evidence type="ECO:0000256" key="5">
    <source>
        <dbReference type="SAM" id="MobiDB-lite"/>
    </source>
</evidence>
<evidence type="ECO:0000313" key="9">
    <source>
        <dbReference type="EMBL" id="KGN35687.1"/>
    </source>
</evidence>
<dbReference type="CDD" id="cd03794">
    <property type="entry name" value="GT4_WbuB-like"/>
    <property type="match status" value="1"/>
</dbReference>
<dbReference type="InterPro" id="IPR055259">
    <property type="entry name" value="YkvP/CgeB_Glyco_trans-like"/>
</dbReference>
<dbReference type="Pfam" id="PF13579">
    <property type="entry name" value="Glyco_trans_4_4"/>
    <property type="match status" value="1"/>
</dbReference>
<comment type="caution">
    <text evidence="9">The sequence shown here is derived from an EMBL/GenBank/DDBJ whole genome shotgun (WGS) entry which is preliminary data.</text>
</comment>
<sequence>MHDDERRNQADLTRRLFADLMSDPEDLRVRFEDLRRRDRVARGKLKQAEKDAKELKQLRRDNKDLKRRLGSSTAALDAYRAESKRLKADLKRLRTGRAYRIGRTLTKPMALFRPGTEAPAPKQLTADPHSSTSKAPSKSVPSTPPPANGHGPTPAQPERKLREYSFEELVGRFHDQRTPERLGHVLTRAWYDRGLLSTPAAMLREHADVAVELDARSSELAERILAGDRILRDGIPVPPRAPGAAYLPEPGRIMYCVHSTPAYNTNGYSVRTQGVASGLRDAGSDVVVVGRAGYPWDTKADVKPRTTTRHEVPVDDVTYVHLPGSALAPTPADRWILECADAFVREARLQRPSVIQSASNFRVGLAALIAARRLGIPFVYEVRGLWEITEASNKPGWDSSERYAVQVSLETLVATEADSVLAITRQTRDELVRRGVPSERITLAPNAVTPREFLPLPKDMAYAGKLGVRTDVPVIGFAGSMVPYEGLDTLVEAAATLREREVDFQVVIAGSGSAAKALAEQVEQLDLAETVRFVGRVPGADMPRLLSLFDIMPCPRHSLPVTEMVSPLKPLEAMSSAKAVVLSDVAPHRDIAGADEARALLFPAGDSTALADVLQRLIDTPDLRADLGRTGRLWCLDERSWDRLATTIGGVHREASTRHTESVGSGRQLSTLRVGLIADEFTTETLSASLHVVPLDRHGWREQLDGLDLVFVESAWNGNGGTWHRGVGRYDDEEHADVVALLTRARELGVPSVFWNKEDPIHFQRFVATASLCDHVFTTDAGRIQPYLKAGVGEVRTASALPFYAEPKIHNPLAGALPYEHSVAYAGTFYGERYAKRSKELSLLLETSRPFGLTIYDRQASNPDSPYRFPPAFRGNVRGSLPYSEVIDSYKAHLANLNVNSVADSPSMFSRRVVEVAASGGVVLSGPGRGIDETFGSVIPTSADPLVWRALLRSWATDPQARLAEAWLQMRAVLRSHTVDAALTIVARTAGLPVAGPARPSYAVVLDSVEAPVLRSLAAQSVPPADVFVSADALEQVASAFDREVTRVQPWDGTGIPGTSATFVGRLGEAVSRTRFEDLLHAEAFGPWERIVDSVDSDLLAGVPLAERTTAGGTRSGLVSTTAAARHPDLDTALTAQGSDGVLLRFPSVMSSVAPEAISAREPIEGPTARIAGLRVVIAGHDLKFATSLIEELRAQGAHVELDQWTSHTAHDEQRSLELLQQADVILCEWGLGNAVWYSEHARPGQHVVVRVHLQELTLPYLRRINHDRIAKYVFVGELVRQAAIQSHGVPADKSVVVPNLVDTDGLDLPKSEGAATSIGFVGTVPARKRLDLALDVIEALEARGLPHTLRIKGKGPEDYPWMKDRPHEFAWYEAQYVRIKALNARRPGAVVFDGHGNDMAEWYQKVGVVLSVSDFESFHLTIADGAASRALPAVIGWDGADLVYPRAWLSATVNDIVERIASEERDPEGYRAESVARFEEGAVLDRLITLLSPTVTSS</sequence>
<protein>
    <recommendedName>
        <fullName evidence="1">D-inositol 3-phosphate glycosyltransferase</fullName>
    </recommendedName>
</protein>
<feature type="coiled-coil region" evidence="4">
    <location>
        <begin position="38"/>
        <end position="96"/>
    </location>
</feature>
<dbReference type="Gene3D" id="3.40.50.2000">
    <property type="entry name" value="Glycogen Phosphorylase B"/>
    <property type="match status" value="3"/>
</dbReference>
<dbReference type="InterPro" id="IPR050194">
    <property type="entry name" value="Glycosyltransferase_grp1"/>
</dbReference>
<dbReference type="eggNOG" id="COG4641">
    <property type="taxonomic scope" value="Bacteria"/>
</dbReference>
<evidence type="ECO:0000256" key="3">
    <source>
        <dbReference type="ARBA" id="ARBA00022679"/>
    </source>
</evidence>
<evidence type="ECO:0000256" key="1">
    <source>
        <dbReference type="ARBA" id="ARBA00021292"/>
    </source>
</evidence>
<evidence type="ECO:0000259" key="8">
    <source>
        <dbReference type="Pfam" id="PF13579"/>
    </source>
</evidence>
<dbReference type="PANTHER" id="PTHR45947">
    <property type="entry name" value="SULFOQUINOVOSYL TRANSFERASE SQD2"/>
    <property type="match status" value="1"/>
</dbReference>
<accession>A0A0A0JI05</accession>
<dbReference type="Proteomes" id="UP000030011">
    <property type="component" value="Unassembled WGS sequence"/>
</dbReference>
<dbReference type="GO" id="GO:0016757">
    <property type="term" value="F:glycosyltransferase activity"/>
    <property type="evidence" value="ECO:0007669"/>
    <property type="project" value="UniProtKB-KW"/>
</dbReference>
<feature type="domain" description="Glycosyltransferase subfamily 4-like N-terminal" evidence="8">
    <location>
        <begin position="266"/>
        <end position="446"/>
    </location>
</feature>